<dbReference type="InterPro" id="IPR050373">
    <property type="entry name" value="Fibrinogen_C-term_domain"/>
</dbReference>
<sequence length="467" mass="53406">MVFIRSLLTYVFLFHAFSVRSFLLNTNTSHQLHSSGQTAGNDVNTIIYLFQKIDNLQLQIRQQNQTMEAQANVIQELLNFTKQTPSAVSLSNDLSILQMFVRGMIEENHKLSNVSNATDVLALRINSIARSVRLITSSLIDQGNRMNTTDSEFQQHMISLNISLISVVNRVLQLEKDITSSLVTHENRMNTMDTEFQQQMTSLNKSLILTVNRVLQKENDIFSNCSTVSSVLTRLETNISDINDRIHELGAFGNVDCFNFLKRSPDTMGQDGVYTIYPDNIRKKTVYCDMTTEGGGWTVIQNRIDGSTDFYRTWTEYKEGFGNSSHNYWIGNDVIHLLTKDKTQVLRVELERFNGEKGYAEYSTFIVGDELSKYKLTVSGYNGTIGDKLNRHNGWKFTTPDQDNDGYSVDNCAHVFKGAWWYYNCYQSNLNGKYMGPHVSGDISMNWNWPSTDHESLKTSRMMIRSK</sequence>
<dbReference type="RefSeq" id="XP_022291202.1">
    <property type="nucleotide sequence ID" value="XM_022435494.1"/>
</dbReference>
<feature type="domain" description="Fibrinogen C-terminal" evidence="3">
    <location>
        <begin position="248"/>
        <end position="467"/>
    </location>
</feature>
<accession>A0A8B8AI55</accession>
<dbReference type="NCBIfam" id="NF040941">
    <property type="entry name" value="GGGWT_bact"/>
    <property type="match status" value="1"/>
</dbReference>
<dbReference type="InterPro" id="IPR014716">
    <property type="entry name" value="Fibrinogen_a/b/g_C_1"/>
</dbReference>
<dbReference type="InterPro" id="IPR020837">
    <property type="entry name" value="Fibrinogen_CS"/>
</dbReference>
<protein>
    <submittedName>
        <fullName evidence="5 6">Angiopoietin-related protein 7-like isoform X1</fullName>
    </submittedName>
</protein>
<dbReference type="Proteomes" id="UP000694844">
    <property type="component" value="Chromosome 7"/>
</dbReference>
<dbReference type="Pfam" id="PF00147">
    <property type="entry name" value="Fibrinogen_C"/>
    <property type="match status" value="1"/>
</dbReference>
<dbReference type="PROSITE" id="PS00514">
    <property type="entry name" value="FIBRINOGEN_C_1"/>
    <property type="match status" value="1"/>
</dbReference>
<dbReference type="RefSeq" id="XP_022291203.1">
    <property type="nucleotide sequence ID" value="XM_022435495.1"/>
</dbReference>
<evidence type="ECO:0000313" key="6">
    <source>
        <dbReference type="RefSeq" id="XP_022291203.1"/>
    </source>
</evidence>
<proteinExistence type="predicted"/>
<reference evidence="5 6" key="1">
    <citation type="submission" date="2025-04" db="UniProtKB">
        <authorList>
            <consortium name="RefSeq"/>
        </authorList>
    </citation>
    <scope>IDENTIFICATION</scope>
    <source>
        <tissue evidence="5 6">Whole sample</tissue>
    </source>
</reference>
<evidence type="ECO:0000313" key="4">
    <source>
        <dbReference type="Proteomes" id="UP000694844"/>
    </source>
</evidence>
<evidence type="ECO:0000259" key="3">
    <source>
        <dbReference type="PROSITE" id="PS51406"/>
    </source>
</evidence>
<gene>
    <name evidence="5 6" type="primary">LOC111102663</name>
</gene>
<evidence type="ECO:0000313" key="5">
    <source>
        <dbReference type="RefSeq" id="XP_022291202.1"/>
    </source>
</evidence>
<evidence type="ECO:0000256" key="1">
    <source>
        <dbReference type="ARBA" id="ARBA00023157"/>
    </source>
</evidence>
<dbReference type="PANTHER" id="PTHR19143">
    <property type="entry name" value="FIBRINOGEN/TENASCIN/ANGIOPOEITIN"/>
    <property type="match status" value="1"/>
</dbReference>
<keyword evidence="2" id="KW-0732">Signal</keyword>
<dbReference type="Gene3D" id="3.90.215.10">
    <property type="entry name" value="Gamma Fibrinogen, chain A, domain 1"/>
    <property type="match status" value="1"/>
</dbReference>
<keyword evidence="4" id="KW-1185">Reference proteome</keyword>
<evidence type="ECO:0000256" key="2">
    <source>
        <dbReference type="SAM" id="SignalP"/>
    </source>
</evidence>
<dbReference type="InterPro" id="IPR002181">
    <property type="entry name" value="Fibrinogen_a/b/g_C_dom"/>
</dbReference>
<name>A0A8B8AI55_CRAVI</name>
<dbReference type="SMART" id="SM00186">
    <property type="entry name" value="FBG"/>
    <property type="match status" value="1"/>
</dbReference>
<dbReference type="InterPro" id="IPR036056">
    <property type="entry name" value="Fibrinogen-like_C"/>
</dbReference>
<dbReference type="CDD" id="cd00087">
    <property type="entry name" value="FReD"/>
    <property type="match status" value="1"/>
</dbReference>
<keyword evidence="1" id="KW-1015">Disulfide bond</keyword>
<dbReference type="KEGG" id="cvn:111102663"/>
<dbReference type="PROSITE" id="PS51406">
    <property type="entry name" value="FIBRINOGEN_C_2"/>
    <property type="match status" value="1"/>
</dbReference>
<dbReference type="GeneID" id="111102663"/>
<feature type="signal peptide" evidence="2">
    <location>
        <begin position="1"/>
        <end position="21"/>
    </location>
</feature>
<dbReference type="SUPFAM" id="SSF56496">
    <property type="entry name" value="Fibrinogen C-terminal domain-like"/>
    <property type="match status" value="1"/>
</dbReference>
<dbReference type="AlphaFoldDB" id="A0A8B8AI55"/>
<dbReference type="GO" id="GO:0005615">
    <property type="term" value="C:extracellular space"/>
    <property type="evidence" value="ECO:0007669"/>
    <property type="project" value="TreeGrafter"/>
</dbReference>
<organism evidence="4 5">
    <name type="scientific">Crassostrea virginica</name>
    <name type="common">Eastern oyster</name>
    <dbReference type="NCBI Taxonomy" id="6565"/>
    <lineage>
        <taxon>Eukaryota</taxon>
        <taxon>Metazoa</taxon>
        <taxon>Spiralia</taxon>
        <taxon>Lophotrochozoa</taxon>
        <taxon>Mollusca</taxon>
        <taxon>Bivalvia</taxon>
        <taxon>Autobranchia</taxon>
        <taxon>Pteriomorphia</taxon>
        <taxon>Ostreida</taxon>
        <taxon>Ostreoidea</taxon>
        <taxon>Ostreidae</taxon>
        <taxon>Crassostrea</taxon>
    </lineage>
</organism>
<feature type="chain" id="PRO_5044665854" evidence="2">
    <location>
        <begin position="22"/>
        <end position="467"/>
    </location>
</feature>